<dbReference type="Pfam" id="PF16925">
    <property type="entry name" value="TetR_C_13"/>
    <property type="match status" value="1"/>
</dbReference>
<dbReference type="OrthoDB" id="9805134at2"/>
<evidence type="ECO:0000313" key="7">
    <source>
        <dbReference type="Proteomes" id="UP000192445"/>
    </source>
</evidence>
<evidence type="ECO:0000256" key="2">
    <source>
        <dbReference type="ARBA" id="ARBA00023125"/>
    </source>
</evidence>
<evidence type="ECO:0000259" key="5">
    <source>
        <dbReference type="PROSITE" id="PS50977"/>
    </source>
</evidence>
<dbReference type="AlphaFoldDB" id="A0A1V0UHA4"/>
<keyword evidence="1" id="KW-0805">Transcription regulation</keyword>
<dbReference type="SUPFAM" id="SSF48498">
    <property type="entry name" value="Tetracyclin repressor-like, C-terminal domain"/>
    <property type="match status" value="1"/>
</dbReference>
<dbReference type="EMBL" id="CP020570">
    <property type="protein sequence ID" value="ARF64619.1"/>
    <property type="molecule type" value="Genomic_DNA"/>
</dbReference>
<name>A0A1V0UHA4_STRVN</name>
<sequence length="198" mass="21471">MARPRQFDEERALDAAMRTFWEYGYEAASTQDLCDATGLGRSSIYNTFRSKRELFARSLARYLDAMADAQEAVLDDVSRPPGERVRALLDKIVADEFDHRPDGRSLGCLAVNSTVELAAREPEVARLLDRDAARRLRSLSGVIAAGLRDGSITSGRGPDALARYVNAVIGGMRIAAQGGADRAAVQTVADTALDALVR</sequence>
<evidence type="ECO:0000256" key="1">
    <source>
        <dbReference type="ARBA" id="ARBA00023015"/>
    </source>
</evidence>
<dbReference type="InterPro" id="IPR011075">
    <property type="entry name" value="TetR_C"/>
</dbReference>
<dbReference type="Gene3D" id="1.10.357.10">
    <property type="entry name" value="Tetracycline Repressor, domain 2"/>
    <property type="match status" value="1"/>
</dbReference>
<dbReference type="InterPro" id="IPR036271">
    <property type="entry name" value="Tet_transcr_reg_TetR-rel_C_sf"/>
</dbReference>
<dbReference type="PRINTS" id="PR00455">
    <property type="entry name" value="HTHTETR"/>
</dbReference>
<dbReference type="PROSITE" id="PS50977">
    <property type="entry name" value="HTH_TETR_2"/>
    <property type="match status" value="1"/>
</dbReference>
<dbReference type="SUPFAM" id="SSF46689">
    <property type="entry name" value="Homeodomain-like"/>
    <property type="match status" value="1"/>
</dbReference>
<dbReference type="PANTHER" id="PTHR47506:SF1">
    <property type="entry name" value="HTH-TYPE TRANSCRIPTIONAL REGULATOR YJDC"/>
    <property type="match status" value="1"/>
</dbReference>
<evidence type="ECO:0000313" key="6">
    <source>
        <dbReference type="EMBL" id="ARF64619.1"/>
    </source>
</evidence>
<accession>A0A1V0UHA4</accession>
<evidence type="ECO:0000256" key="3">
    <source>
        <dbReference type="ARBA" id="ARBA00023163"/>
    </source>
</evidence>
<gene>
    <name evidence="6" type="ORF">B1H20_26905</name>
</gene>
<dbReference type="Pfam" id="PF00440">
    <property type="entry name" value="TetR_N"/>
    <property type="match status" value="1"/>
</dbReference>
<evidence type="ECO:0000256" key="4">
    <source>
        <dbReference type="PROSITE-ProRule" id="PRU00335"/>
    </source>
</evidence>
<dbReference type="Gene3D" id="1.10.10.60">
    <property type="entry name" value="Homeodomain-like"/>
    <property type="match status" value="1"/>
</dbReference>
<dbReference type="STRING" id="1935.B1H20_26905"/>
<protein>
    <submittedName>
        <fullName evidence="6">TetR family transcriptional regulator</fullName>
    </submittedName>
</protein>
<dbReference type="Proteomes" id="UP000192445">
    <property type="component" value="Chromosome"/>
</dbReference>
<reference evidence="6 7" key="1">
    <citation type="submission" date="2017-03" db="EMBL/GenBank/DDBJ databases">
        <title>Complete Genome Sequence of a natural compounds producer, Streptomyces violaceus S21.</title>
        <authorList>
            <person name="Zhong C."/>
            <person name="Zhao Z."/>
            <person name="Fu J."/>
            <person name="Zong G."/>
            <person name="Qin R."/>
            <person name="Cao G."/>
        </authorList>
    </citation>
    <scope>NUCLEOTIDE SEQUENCE [LARGE SCALE GENOMIC DNA]</scope>
    <source>
        <strain evidence="6 7">S21</strain>
    </source>
</reference>
<organism evidence="6 7">
    <name type="scientific">Streptomyces violaceoruber</name>
    <dbReference type="NCBI Taxonomy" id="1935"/>
    <lineage>
        <taxon>Bacteria</taxon>
        <taxon>Bacillati</taxon>
        <taxon>Actinomycetota</taxon>
        <taxon>Actinomycetes</taxon>
        <taxon>Kitasatosporales</taxon>
        <taxon>Streptomycetaceae</taxon>
        <taxon>Streptomyces</taxon>
        <taxon>Streptomyces violaceoruber group</taxon>
    </lineage>
</organism>
<feature type="domain" description="HTH tetR-type" evidence="5">
    <location>
        <begin position="6"/>
        <end position="66"/>
    </location>
</feature>
<dbReference type="InterPro" id="IPR001647">
    <property type="entry name" value="HTH_TetR"/>
</dbReference>
<dbReference type="RefSeq" id="WP_083193378.1">
    <property type="nucleotide sequence ID" value="NZ_CP020570.1"/>
</dbReference>
<dbReference type="GO" id="GO:0003677">
    <property type="term" value="F:DNA binding"/>
    <property type="evidence" value="ECO:0007669"/>
    <property type="project" value="UniProtKB-UniRule"/>
</dbReference>
<keyword evidence="3" id="KW-0804">Transcription</keyword>
<dbReference type="InterPro" id="IPR009057">
    <property type="entry name" value="Homeodomain-like_sf"/>
</dbReference>
<proteinExistence type="predicted"/>
<dbReference type="KEGG" id="svu:B1H20_26905"/>
<dbReference type="PANTHER" id="PTHR47506">
    <property type="entry name" value="TRANSCRIPTIONAL REGULATORY PROTEIN"/>
    <property type="match status" value="1"/>
</dbReference>
<keyword evidence="2 4" id="KW-0238">DNA-binding</keyword>
<feature type="DNA-binding region" description="H-T-H motif" evidence="4">
    <location>
        <begin position="29"/>
        <end position="48"/>
    </location>
</feature>